<reference evidence="2" key="1">
    <citation type="submission" date="2022-11" db="UniProtKB">
        <authorList>
            <consortium name="WormBaseParasite"/>
        </authorList>
    </citation>
    <scope>IDENTIFICATION</scope>
</reference>
<protein>
    <submittedName>
        <fullName evidence="2">Exophilin 5</fullName>
    </submittedName>
</protein>
<dbReference type="WBParaSite" id="PS1159_v2.g9930.t1">
    <property type="protein sequence ID" value="PS1159_v2.g9930.t1"/>
    <property type="gene ID" value="PS1159_v2.g9930"/>
</dbReference>
<proteinExistence type="predicted"/>
<name>A0AC35GYE0_9BILA</name>
<accession>A0AC35GYE0</accession>
<dbReference type="Proteomes" id="UP000887580">
    <property type="component" value="Unplaced"/>
</dbReference>
<evidence type="ECO:0000313" key="1">
    <source>
        <dbReference type="Proteomes" id="UP000887580"/>
    </source>
</evidence>
<sequence length="206" mass="22854">NPFEFPRQPNDKALEPEVSQFKASQRLLNSSKSDLCSDTDSSIDDCDSMLTTVPCTTITEIQRPLNYSSPPCSKNNNNRFKHDIIGWSPDIYGNNVQASGDFGQQQQCYTKTSKQQHQLHETSKRAKTMTPKVNGSYMMNYEQTLPTKIRSRPKAAVFQKIEPPSGFAVPVKANISSSSSTSDGPLKIFSSPLPVCEKLPRFGGLT</sequence>
<organism evidence="1 2">
    <name type="scientific">Panagrolaimus sp. PS1159</name>
    <dbReference type="NCBI Taxonomy" id="55785"/>
    <lineage>
        <taxon>Eukaryota</taxon>
        <taxon>Metazoa</taxon>
        <taxon>Ecdysozoa</taxon>
        <taxon>Nematoda</taxon>
        <taxon>Chromadorea</taxon>
        <taxon>Rhabditida</taxon>
        <taxon>Tylenchina</taxon>
        <taxon>Panagrolaimomorpha</taxon>
        <taxon>Panagrolaimoidea</taxon>
        <taxon>Panagrolaimidae</taxon>
        <taxon>Panagrolaimus</taxon>
    </lineage>
</organism>
<evidence type="ECO:0000313" key="2">
    <source>
        <dbReference type="WBParaSite" id="PS1159_v2.g9930.t1"/>
    </source>
</evidence>